<dbReference type="HOGENOM" id="CLU_083287_35_1_5"/>
<dbReference type="RefSeq" id="WP_023787547.1">
    <property type="nucleotide sequence ID" value="NC_022997.1"/>
</dbReference>
<feature type="domain" description="HTH marR-type" evidence="1">
    <location>
        <begin position="30"/>
        <end position="164"/>
    </location>
</feature>
<dbReference type="Pfam" id="PF12802">
    <property type="entry name" value="MarR_2"/>
    <property type="match status" value="1"/>
</dbReference>
<reference evidence="2 3" key="1">
    <citation type="journal article" date="2014" name="Genome Announc.">
        <title>Complete Genome Sequence of Hyphomicrobium nitrativorans Strain NL23, a Denitrifying Bacterium Isolated from Biofilm of a Methanol-Fed Denitrification System Treating Seawater at the Montreal Biodome.</title>
        <authorList>
            <person name="Martineau C."/>
            <person name="Villeneuve C."/>
            <person name="Mauffrey F."/>
            <person name="Villemur R."/>
        </authorList>
    </citation>
    <scope>NUCLEOTIDE SEQUENCE [LARGE SCALE GENOMIC DNA]</scope>
    <source>
        <strain evidence="2">NL23</strain>
    </source>
</reference>
<dbReference type="PATRIC" id="fig|1029756.8.peg.2284"/>
<protein>
    <submittedName>
        <fullName evidence="2">MarR family transcriptional regulator</fullName>
    </submittedName>
</protein>
<dbReference type="InterPro" id="IPR036390">
    <property type="entry name" value="WH_DNA-bd_sf"/>
</dbReference>
<evidence type="ECO:0000313" key="2">
    <source>
        <dbReference type="EMBL" id="AHB48803.1"/>
    </source>
</evidence>
<gene>
    <name evidence="2" type="ORF">W911_10985</name>
</gene>
<dbReference type="KEGG" id="hni:W911_10985"/>
<evidence type="ECO:0000259" key="1">
    <source>
        <dbReference type="PROSITE" id="PS50995"/>
    </source>
</evidence>
<dbReference type="PANTHER" id="PTHR33164:SF105">
    <property type="entry name" value="TRANSCRIPTIONAL REPRESSOR PROTEIN-RELATED"/>
    <property type="match status" value="1"/>
</dbReference>
<sequence length="165" mass="18013">MNLMTHTLERPVTDHAATANISEIAETTSATCLATRVRQLSRIITRLYDDAMRPLGITASQYTLLAQLASRDGITAVEIGHELDIEKSTLSRNLKRLLALGLIIMDPPAGRRGRGLHLTAKGQITLKDAYPVWQGAQARSVAVMGVDTRAKLDDLLRTAEKLIAD</sequence>
<dbReference type="PROSITE" id="PS50995">
    <property type="entry name" value="HTH_MARR_2"/>
    <property type="match status" value="1"/>
</dbReference>
<dbReference type="SUPFAM" id="SSF46785">
    <property type="entry name" value="Winged helix' DNA-binding domain"/>
    <property type="match status" value="1"/>
</dbReference>
<keyword evidence="3" id="KW-1185">Reference proteome</keyword>
<dbReference type="SMART" id="SM00347">
    <property type="entry name" value="HTH_MARR"/>
    <property type="match status" value="1"/>
</dbReference>
<dbReference type="PANTHER" id="PTHR33164">
    <property type="entry name" value="TRANSCRIPTIONAL REGULATOR, MARR FAMILY"/>
    <property type="match status" value="1"/>
</dbReference>
<dbReference type="Gene3D" id="1.10.10.10">
    <property type="entry name" value="Winged helix-like DNA-binding domain superfamily/Winged helix DNA-binding domain"/>
    <property type="match status" value="1"/>
</dbReference>
<dbReference type="InterPro" id="IPR000835">
    <property type="entry name" value="HTH_MarR-typ"/>
</dbReference>
<dbReference type="InterPro" id="IPR036388">
    <property type="entry name" value="WH-like_DNA-bd_sf"/>
</dbReference>
<organism evidence="2 3">
    <name type="scientific">Hyphomicrobium nitrativorans NL23</name>
    <dbReference type="NCBI Taxonomy" id="1029756"/>
    <lineage>
        <taxon>Bacteria</taxon>
        <taxon>Pseudomonadati</taxon>
        <taxon>Pseudomonadota</taxon>
        <taxon>Alphaproteobacteria</taxon>
        <taxon>Hyphomicrobiales</taxon>
        <taxon>Hyphomicrobiaceae</taxon>
        <taxon>Hyphomicrobium</taxon>
    </lineage>
</organism>
<dbReference type="STRING" id="1029756.W911_10985"/>
<dbReference type="GO" id="GO:0006950">
    <property type="term" value="P:response to stress"/>
    <property type="evidence" value="ECO:0007669"/>
    <property type="project" value="TreeGrafter"/>
</dbReference>
<evidence type="ECO:0000313" key="3">
    <source>
        <dbReference type="Proteomes" id="UP000018542"/>
    </source>
</evidence>
<dbReference type="EMBL" id="CP006912">
    <property type="protein sequence ID" value="AHB48803.1"/>
    <property type="molecule type" value="Genomic_DNA"/>
</dbReference>
<dbReference type="OrthoDB" id="2287011at2"/>
<proteinExistence type="predicted"/>
<dbReference type="Proteomes" id="UP000018542">
    <property type="component" value="Chromosome"/>
</dbReference>
<dbReference type="AlphaFoldDB" id="V5SE69"/>
<accession>V5SE69</accession>
<name>V5SE69_9HYPH</name>
<dbReference type="InterPro" id="IPR039422">
    <property type="entry name" value="MarR/SlyA-like"/>
</dbReference>
<dbReference type="GO" id="GO:0003700">
    <property type="term" value="F:DNA-binding transcription factor activity"/>
    <property type="evidence" value="ECO:0007669"/>
    <property type="project" value="InterPro"/>
</dbReference>